<evidence type="ECO:0000313" key="1">
    <source>
        <dbReference type="EMBL" id="GFS91003.1"/>
    </source>
</evidence>
<dbReference type="InterPro" id="IPR012337">
    <property type="entry name" value="RNaseH-like_sf"/>
</dbReference>
<dbReference type="EMBL" id="BMAW01004826">
    <property type="protein sequence ID" value="GFS91003.1"/>
    <property type="molecule type" value="Genomic_DNA"/>
</dbReference>
<keyword evidence="2" id="KW-1185">Reference proteome</keyword>
<protein>
    <submittedName>
        <fullName evidence="1">RNase H domain-containing protein</fullName>
    </submittedName>
</protein>
<organism evidence="1 2">
    <name type="scientific">Nephila pilipes</name>
    <name type="common">Giant wood spider</name>
    <name type="synonym">Nephila maculata</name>
    <dbReference type="NCBI Taxonomy" id="299642"/>
    <lineage>
        <taxon>Eukaryota</taxon>
        <taxon>Metazoa</taxon>
        <taxon>Ecdysozoa</taxon>
        <taxon>Arthropoda</taxon>
        <taxon>Chelicerata</taxon>
        <taxon>Arachnida</taxon>
        <taxon>Araneae</taxon>
        <taxon>Araneomorphae</taxon>
        <taxon>Entelegynae</taxon>
        <taxon>Araneoidea</taxon>
        <taxon>Nephilidae</taxon>
        <taxon>Nephila</taxon>
    </lineage>
</organism>
<name>A0A8X6T9S0_NEPPI</name>
<proteinExistence type="predicted"/>
<dbReference type="OrthoDB" id="6437659at2759"/>
<accession>A0A8X6T9S0</accession>
<sequence length="201" mass="23330">MPSSSLDYDSKLRDLLLIALTIREKLTTYSDFYSLHWVRAHIGDYCNEIADFFAKLAITYGEKKNFPAPQSHIVMTLKNKLLSDWEVWWSTCNNGIWVQLYIPRPNLSFYTNSSFITRFLNGHGPFISYLNRFNLKSTNLYLCGSVGDADHYVFSCPFTRDFHLKCPVVKAKPIWLRSVCENPYLHSKLISSILTARKINQ</sequence>
<evidence type="ECO:0000313" key="2">
    <source>
        <dbReference type="Proteomes" id="UP000887013"/>
    </source>
</evidence>
<reference evidence="1" key="1">
    <citation type="submission" date="2020-08" db="EMBL/GenBank/DDBJ databases">
        <title>Multicomponent nature underlies the extraordinary mechanical properties of spider dragline silk.</title>
        <authorList>
            <person name="Kono N."/>
            <person name="Nakamura H."/>
            <person name="Mori M."/>
            <person name="Yoshida Y."/>
            <person name="Ohtoshi R."/>
            <person name="Malay A.D."/>
            <person name="Moran D.A.P."/>
            <person name="Tomita M."/>
            <person name="Numata K."/>
            <person name="Arakawa K."/>
        </authorList>
    </citation>
    <scope>NUCLEOTIDE SEQUENCE</scope>
</reference>
<comment type="caution">
    <text evidence="1">The sequence shown here is derived from an EMBL/GenBank/DDBJ whole genome shotgun (WGS) entry which is preliminary data.</text>
</comment>
<gene>
    <name evidence="1" type="primary">AVEN_167491_1</name>
    <name evidence="1" type="ORF">NPIL_352601</name>
</gene>
<dbReference type="AlphaFoldDB" id="A0A8X6T9S0"/>
<dbReference type="SUPFAM" id="SSF53098">
    <property type="entry name" value="Ribonuclease H-like"/>
    <property type="match status" value="1"/>
</dbReference>
<dbReference type="Proteomes" id="UP000887013">
    <property type="component" value="Unassembled WGS sequence"/>
</dbReference>